<evidence type="ECO:0000313" key="2">
    <source>
        <dbReference type="Proteomes" id="UP000799779"/>
    </source>
</evidence>
<gene>
    <name evidence="1" type="ORF">P154DRAFT_307116</name>
</gene>
<organism evidence="1 2">
    <name type="scientific">Amniculicola lignicola CBS 123094</name>
    <dbReference type="NCBI Taxonomy" id="1392246"/>
    <lineage>
        <taxon>Eukaryota</taxon>
        <taxon>Fungi</taxon>
        <taxon>Dikarya</taxon>
        <taxon>Ascomycota</taxon>
        <taxon>Pezizomycotina</taxon>
        <taxon>Dothideomycetes</taxon>
        <taxon>Pleosporomycetidae</taxon>
        <taxon>Pleosporales</taxon>
        <taxon>Amniculicolaceae</taxon>
        <taxon>Amniculicola</taxon>
    </lineage>
</organism>
<proteinExistence type="predicted"/>
<accession>A0A6A5W4C5</accession>
<dbReference type="OrthoDB" id="4500639at2759"/>
<dbReference type="EMBL" id="ML977622">
    <property type="protein sequence ID" value="KAF1996700.1"/>
    <property type="molecule type" value="Genomic_DNA"/>
</dbReference>
<dbReference type="AlphaFoldDB" id="A0A6A5W4C5"/>
<protein>
    <submittedName>
        <fullName evidence="1">Uncharacterized protein</fullName>
    </submittedName>
</protein>
<keyword evidence="2" id="KW-1185">Reference proteome</keyword>
<sequence length="127" mass="15055">MDAWTDPAFYSSRYERCSARWHITLPYNICRRLQDCFPNILYLIIQFAGGLYLQTELLALTKSRNLKMPSQREKCTQYQIRYTCGHSLNSEFVKCKRHESTEQKCPGVNYEEEKQSSHKCRLCNQSE</sequence>
<name>A0A6A5W4C5_9PLEO</name>
<evidence type="ECO:0000313" key="1">
    <source>
        <dbReference type="EMBL" id="KAF1996700.1"/>
    </source>
</evidence>
<dbReference type="Proteomes" id="UP000799779">
    <property type="component" value="Unassembled WGS sequence"/>
</dbReference>
<reference evidence="1" key="1">
    <citation type="journal article" date="2020" name="Stud. Mycol.">
        <title>101 Dothideomycetes genomes: a test case for predicting lifestyles and emergence of pathogens.</title>
        <authorList>
            <person name="Haridas S."/>
            <person name="Albert R."/>
            <person name="Binder M."/>
            <person name="Bloem J."/>
            <person name="Labutti K."/>
            <person name="Salamov A."/>
            <person name="Andreopoulos B."/>
            <person name="Baker S."/>
            <person name="Barry K."/>
            <person name="Bills G."/>
            <person name="Bluhm B."/>
            <person name="Cannon C."/>
            <person name="Castanera R."/>
            <person name="Culley D."/>
            <person name="Daum C."/>
            <person name="Ezra D."/>
            <person name="Gonzalez J."/>
            <person name="Henrissat B."/>
            <person name="Kuo A."/>
            <person name="Liang C."/>
            <person name="Lipzen A."/>
            <person name="Lutzoni F."/>
            <person name="Magnuson J."/>
            <person name="Mondo S."/>
            <person name="Nolan M."/>
            <person name="Ohm R."/>
            <person name="Pangilinan J."/>
            <person name="Park H.-J."/>
            <person name="Ramirez L."/>
            <person name="Alfaro M."/>
            <person name="Sun H."/>
            <person name="Tritt A."/>
            <person name="Yoshinaga Y."/>
            <person name="Zwiers L.-H."/>
            <person name="Turgeon B."/>
            <person name="Goodwin S."/>
            <person name="Spatafora J."/>
            <person name="Crous P."/>
            <person name="Grigoriev I."/>
        </authorList>
    </citation>
    <scope>NUCLEOTIDE SEQUENCE</scope>
    <source>
        <strain evidence="1">CBS 123094</strain>
    </source>
</reference>